<evidence type="ECO:0000313" key="3">
    <source>
        <dbReference type="Proteomes" id="UP000327013"/>
    </source>
</evidence>
<accession>A0A5N6RCB1</accession>
<gene>
    <name evidence="2" type="ORF">FH972_015098</name>
</gene>
<protein>
    <submittedName>
        <fullName evidence="2">Uncharacterized protein</fullName>
    </submittedName>
</protein>
<keyword evidence="3" id="KW-1185">Reference proteome</keyword>
<evidence type="ECO:0000256" key="1">
    <source>
        <dbReference type="SAM" id="MobiDB-lite"/>
    </source>
</evidence>
<proteinExistence type="predicted"/>
<sequence length="297" mass="31383">MKWQAQAKIVHAKYDEGVTCAGFQERVTRQQEIAFNAKLELGQCREWLRRVRGEVDAGIGRIDAIIQELECFGPGQGSKISGWGSKPIRRTEPINRTLNNTWAGMGKGPGPDANKAKLKAKMRMDAGEGSSHGPEATISNLLKPGPEASVPVLLKQGEPRSSSQQEKPCDPGTNQETGDTVAADMVSEGELGESGSISDGQELMAEEGGLRYSTLIGFAPTKLQQRRCTLSASDRTSPEGRPAGSGLVTWPSSSWVAGKTGFGPVDSEMGSGMSKPVEDSKGGVGTPAVAAVSQSNI</sequence>
<dbReference type="Proteomes" id="UP000327013">
    <property type="component" value="Chromosome 6"/>
</dbReference>
<name>A0A5N6RCB1_9ROSI</name>
<reference evidence="2 3" key="1">
    <citation type="submission" date="2019-06" db="EMBL/GenBank/DDBJ databases">
        <title>A chromosomal-level reference genome of Carpinus fangiana (Coryloideae, Betulaceae).</title>
        <authorList>
            <person name="Yang X."/>
            <person name="Wang Z."/>
            <person name="Zhang L."/>
            <person name="Hao G."/>
            <person name="Liu J."/>
            <person name="Yang Y."/>
        </authorList>
    </citation>
    <scope>NUCLEOTIDE SEQUENCE [LARGE SCALE GENOMIC DNA]</scope>
    <source>
        <strain evidence="2">Cfa_2016G</strain>
        <tissue evidence="2">Leaf</tissue>
    </source>
</reference>
<dbReference type="AlphaFoldDB" id="A0A5N6RCB1"/>
<feature type="compositionally biased region" description="Polar residues" evidence="1">
    <location>
        <begin position="159"/>
        <end position="178"/>
    </location>
</feature>
<feature type="region of interest" description="Disordered" evidence="1">
    <location>
        <begin position="227"/>
        <end position="297"/>
    </location>
</feature>
<dbReference type="EMBL" id="CM017326">
    <property type="protein sequence ID" value="KAE8076449.1"/>
    <property type="molecule type" value="Genomic_DNA"/>
</dbReference>
<feature type="region of interest" description="Disordered" evidence="1">
    <location>
        <begin position="99"/>
        <end position="178"/>
    </location>
</feature>
<evidence type="ECO:0000313" key="2">
    <source>
        <dbReference type="EMBL" id="KAE8076449.1"/>
    </source>
</evidence>
<organism evidence="2 3">
    <name type="scientific">Carpinus fangiana</name>
    <dbReference type="NCBI Taxonomy" id="176857"/>
    <lineage>
        <taxon>Eukaryota</taxon>
        <taxon>Viridiplantae</taxon>
        <taxon>Streptophyta</taxon>
        <taxon>Embryophyta</taxon>
        <taxon>Tracheophyta</taxon>
        <taxon>Spermatophyta</taxon>
        <taxon>Magnoliopsida</taxon>
        <taxon>eudicotyledons</taxon>
        <taxon>Gunneridae</taxon>
        <taxon>Pentapetalae</taxon>
        <taxon>rosids</taxon>
        <taxon>fabids</taxon>
        <taxon>Fagales</taxon>
        <taxon>Betulaceae</taxon>
        <taxon>Carpinus</taxon>
    </lineage>
</organism>